<keyword evidence="7" id="KW-0675">Receptor</keyword>
<dbReference type="Gene3D" id="1.20.1070.10">
    <property type="entry name" value="Rhodopsin 7-helix transmembrane proteins"/>
    <property type="match status" value="1"/>
</dbReference>
<feature type="transmembrane region" description="Helical" evidence="9">
    <location>
        <begin position="181"/>
        <end position="207"/>
    </location>
</feature>
<evidence type="ECO:0000256" key="1">
    <source>
        <dbReference type="ARBA" id="ARBA00004651"/>
    </source>
</evidence>
<dbReference type="Pfam" id="PF00001">
    <property type="entry name" value="7tm_1"/>
    <property type="match status" value="1"/>
</dbReference>
<evidence type="ECO:0000256" key="8">
    <source>
        <dbReference type="ARBA" id="ARBA00023224"/>
    </source>
</evidence>
<name>A0AAV7C7J5_ENGPU</name>
<keyword evidence="6 9" id="KW-0472">Membrane</keyword>
<comment type="subcellular location">
    <subcellularLocation>
        <location evidence="1">Cell membrane</location>
        <topology evidence="1">Multi-pass membrane protein</topology>
    </subcellularLocation>
</comment>
<feature type="transmembrane region" description="Helical" evidence="9">
    <location>
        <begin position="24"/>
        <end position="45"/>
    </location>
</feature>
<keyword evidence="3 9" id="KW-0812">Transmembrane</keyword>
<proteinExistence type="predicted"/>
<dbReference type="AlphaFoldDB" id="A0AAV7C7J5"/>
<dbReference type="PANTHER" id="PTHR24231:SF49">
    <property type="entry name" value="LYSOPHOSPHATIDIC ACID RECEPTOR 6-LIKE"/>
    <property type="match status" value="1"/>
</dbReference>
<feature type="transmembrane region" description="Helical" evidence="9">
    <location>
        <begin position="266"/>
        <end position="286"/>
    </location>
</feature>
<evidence type="ECO:0000256" key="3">
    <source>
        <dbReference type="ARBA" id="ARBA00022692"/>
    </source>
</evidence>
<dbReference type="PROSITE" id="PS50262">
    <property type="entry name" value="G_PROTEIN_RECEP_F1_2"/>
    <property type="match status" value="1"/>
</dbReference>
<reference evidence="11" key="1">
    <citation type="thesis" date="2020" institute="ProQuest LLC" country="789 East Eisenhower Parkway, Ann Arbor, MI, USA">
        <title>Comparative Genomics and Chromosome Evolution.</title>
        <authorList>
            <person name="Mudd A.B."/>
        </authorList>
    </citation>
    <scope>NUCLEOTIDE SEQUENCE</scope>
    <source>
        <strain evidence="11">237g6f4</strain>
        <tissue evidence="11">Blood</tissue>
    </source>
</reference>
<evidence type="ECO:0000313" key="12">
    <source>
        <dbReference type="Proteomes" id="UP000824782"/>
    </source>
</evidence>
<feature type="domain" description="G-protein coupled receptors family 1 profile" evidence="10">
    <location>
        <begin position="36"/>
        <end position="283"/>
    </location>
</feature>
<evidence type="ECO:0000256" key="7">
    <source>
        <dbReference type="ARBA" id="ARBA00023170"/>
    </source>
</evidence>
<evidence type="ECO:0000313" key="11">
    <source>
        <dbReference type="EMBL" id="KAG8580992.1"/>
    </source>
</evidence>
<evidence type="ECO:0000256" key="2">
    <source>
        <dbReference type="ARBA" id="ARBA00022475"/>
    </source>
</evidence>
<evidence type="ECO:0000256" key="9">
    <source>
        <dbReference type="SAM" id="Phobius"/>
    </source>
</evidence>
<dbReference type="PRINTS" id="PR01157">
    <property type="entry name" value="P2YPURNOCPTR"/>
</dbReference>
<protein>
    <recommendedName>
        <fullName evidence="10">G-protein coupled receptors family 1 profile domain-containing protein</fullName>
    </recommendedName>
</protein>
<feature type="transmembrane region" description="Helical" evidence="9">
    <location>
        <begin position="131"/>
        <end position="152"/>
    </location>
</feature>
<dbReference type="SUPFAM" id="SSF81321">
    <property type="entry name" value="Family A G protein-coupled receptor-like"/>
    <property type="match status" value="1"/>
</dbReference>
<comment type="caution">
    <text evidence="11">The sequence shown here is derived from an EMBL/GenBank/DDBJ whole genome shotgun (WGS) entry which is preliminary data.</text>
</comment>
<keyword evidence="12" id="KW-1185">Reference proteome</keyword>
<keyword evidence="5" id="KW-0297">G-protein coupled receptor</keyword>
<gene>
    <name evidence="11" type="ORF">GDO81_007510</name>
</gene>
<dbReference type="EMBL" id="WNYA01000003">
    <property type="protein sequence ID" value="KAG8580992.1"/>
    <property type="molecule type" value="Genomic_DNA"/>
</dbReference>
<dbReference type="PRINTS" id="PR00237">
    <property type="entry name" value="GPCRRHODOPSN"/>
</dbReference>
<dbReference type="InterPro" id="IPR000276">
    <property type="entry name" value="GPCR_Rhodpsn"/>
</dbReference>
<dbReference type="GO" id="GO:0005886">
    <property type="term" value="C:plasma membrane"/>
    <property type="evidence" value="ECO:0007669"/>
    <property type="project" value="UniProtKB-SubCell"/>
</dbReference>
<accession>A0AAV7C7J5</accession>
<dbReference type="InterPro" id="IPR017452">
    <property type="entry name" value="GPCR_Rhodpsn_7TM"/>
</dbReference>
<organism evidence="11 12">
    <name type="scientific">Engystomops pustulosus</name>
    <name type="common">Tungara frog</name>
    <name type="synonym">Physalaemus pustulosus</name>
    <dbReference type="NCBI Taxonomy" id="76066"/>
    <lineage>
        <taxon>Eukaryota</taxon>
        <taxon>Metazoa</taxon>
        <taxon>Chordata</taxon>
        <taxon>Craniata</taxon>
        <taxon>Vertebrata</taxon>
        <taxon>Euteleostomi</taxon>
        <taxon>Amphibia</taxon>
        <taxon>Batrachia</taxon>
        <taxon>Anura</taxon>
        <taxon>Neobatrachia</taxon>
        <taxon>Hyloidea</taxon>
        <taxon>Leptodactylidae</taxon>
        <taxon>Leiuperinae</taxon>
        <taxon>Engystomops</taxon>
    </lineage>
</organism>
<evidence type="ECO:0000256" key="4">
    <source>
        <dbReference type="ARBA" id="ARBA00022989"/>
    </source>
</evidence>
<feature type="transmembrane region" description="Helical" evidence="9">
    <location>
        <begin position="98"/>
        <end position="119"/>
    </location>
</feature>
<keyword evidence="8" id="KW-0807">Transducer</keyword>
<dbReference type="GO" id="GO:0004930">
    <property type="term" value="F:G protein-coupled receptor activity"/>
    <property type="evidence" value="ECO:0007669"/>
    <property type="project" value="UniProtKB-KW"/>
</dbReference>
<evidence type="ECO:0000256" key="6">
    <source>
        <dbReference type="ARBA" id="ARBA00023136"/>
    </source>
</evidence>
<dbReference type="PANTHER" id="PTHR24231">
    <property type="entry name" value="PURINOCEPTOR-RELATED G-PROTEIN COUPLED RECEPTOR"/>
    <property type="match status" value="1"/>
</dbReference>
<keyword evidence="4 9" id="KW-1133">Transmembrane helix</keyword>
<evidence type="ECO:0000256" key="5">
    <source>
        <dbReference type="ARBA" id="ARBA00023040"/>
    </source>
</evidence>
<dbReference type="Proteomes" id="UP000824782">
    <property type="component" value="Unassembled WGS sequence"/>
</dbReference>
<evidence type="ECO:0000259" key="10">
    <source>
        <dbReference type="PROSITE" id="PS50262"/>
    </source>
</evidence>
<feature type="transmembrane region" description="Helical" evidence="9">
    <location>
        <begin position="219"/>
        <end position="239"/>
    </location>
</feature>
<feature type="transmembrane region" description="Helical" evidence="9">
    <location>
        <begin position="57"/>
        <end position="78"/>
    </location>
</feature>
<sequence>MNNSEDTIHPCPIEDDYKYPVYTAVYIIVFLSGLLFNGAAVYVFCKVRKKKSLSTICLLNLAVADLLFLIFLPLRIAYYHKDGNWIFGDFLCRVTTFSFFFSMYSSIFFLACMNIFRYMSVVHPNTVKVKTAIIVCAVVWVFTGLSTIPFLLSGISVRENVTRCFEPVVISAWKRVMYMNYFALVIGFLLPLLAIVVCTALLIRHIVTMPMEKKTIRKHVTMISLTLLVCCVCFLPYHIQRTVHLHYLVHHPDICTLHSVLQKTVVATLCLAVLNTCLDPLLYAFIGHGYKSWLLLLCTSKKSIRMITPSTDLSGIEEEKVEEVPMNENSERYIVQ</sequence>
<keyword evidence="2" id="KW-1003">Cell membrane</keyword>